<dbReference type="InterPro" id="IPR037143">
    <property type="entry name" value="4-PPantetheinyl_Trfase_dom_sf"/>
</dbReference>
<dbReference type="GeneID" id="54490537"/>
<dbReference type="Pfam" id="PF01648">
    <property type="entry name" value="ACPS"/>
    <property type="match status" value="1"/>
</dbReference>
<feature type="domain" description="4'-phosphopantetheinyl transferase N-terminal" evidence="4">
    <location>
        <begin position="33"/>
        <end position="117"/>
    </location>
</feature>
<evidence type="ECO:0000259" key="4">
    <source>
        <dbReference type="Pfam" id="PF22624"/>
    </source>
</evidence>
<dbReference type="SUPFAM" id="SSF56214">
    <property type="entry name" value="4'-phosphopantetheinyl transferase"/>
    <property type="match status" value="2"/>
</dbReference>
<gene>
    <name evidence="5" type="ORF">EJ05DRAFT_538864</name>
</gene>
<dbReference type="GO" id="GO:0008897">
    <property type="term" value="F:holo-[acyl-carrier-protein] synthase activity"/>
    <property type="evidence" value="ECO:0007669"/>
    <property type="project" value="UniProtKB-EC"/>
</dbReference>
<dbReference type="PANTHER" id="PTHR12215">
    <property type="entry name" value="PHOSPHOPANTETHEINE TRANSFERASE"/>
    <property type="match status" value="1"/>
</dbReference>
<dbReference type="InterPro" id="IPR055066">
    <property type="entry name" value="AASDHPPT_N"/>
</dbReference>
<dbReference type="PANTHER" id="PTHR12215:SF10">
    <property type="entry name" value="L-AMINOADIPATE-SEMIALDEHYDE DEHYDROGENASE-PHOSPHOPANTETHEINYL TRANSFERASE"/>
    <property type="match status" value="1"/>
</dbReference>
<dbReference type="GO" id="GO:0019878">
    <property type="term" value="P:lysine biosynthetic process via aminoadipic acid"/>
    <property type="evidence" value="ECO:0007669"/>
    <property type="project" value="TreeGrafter"/>
</dbReference>
<protein>
    <recommendedName>
        <fullName evidence="1">holo-[acyl-carrier-protein] synthase</fullName>
        <ecNumber evidence="1">2.7.8.7</ecNumber>
    </recommendedName>
</protein>
<dbReference type="GO" id="GO:0000287">
    <property type="term" value="F:magnesium ion binding"/>
    <property type="evidence" value="ECO:0007669"/>
    <property type="project" value="InterPro"/>
</dbReference>
<proteinExistence type="predicted"/>
<evidence type="ECO:0000313" key="5">
    <source>
        <dbReference type="EMBL" id="KAF2757720.1"/>
    </source>
</evidence>
<evidence type="ECO:0000313" key="6">
    <source>
        <dbReference type="Proteomes" id="UP000799437"/>
    </source>
</evidence>
<dbReference type="InterPro" id="IPR050559">
    <property type="entry name" value="P-Pant_transferase_sf"/>
</dbReference>
<keyword evidence="2 5" id="KW-0808">Transferase</keyword>
<feature type="domain" description="4'-phosphopantetheinyl transferase" evidence="3">
    <location>
        <begin position="216"/>
        <end position="267"/>
    </location>
</feature>
<dbReference type="Pfam" id="PF22624">
    <property type="entry name" value="AASDHPPT_N"/>
    <property type="match status" value="1"/>
</dbReference>
<dbReference type="OrthoDB" id="26719at2759"/>
<evidence type="ECO:0000259" key="3">
    <source>
        <dbReference type="Pfam" id="PF01648"/>
    </source>
</evidence>
<dbReference type="Proteomes" id="UP000799437">
    <property type="component" value="Unassembled WGS sequence"/>
</dbReference>
<dbReference type="Gene3D" id="3.90.470.20">
    <property type="entry name" value="4'-phosphopantetheinyl transferase domain"/>
    <property type="match status" value="2"/>
</dbReference>
<organism evidence="5 6">
    <name type="scientific">Pseudovirgaria hyperparasitica</name>
    <dbReference type="NCBI Taxonomy" id="470096"/>
    <lineage>
        <taxon>Eukaryota</taxon>
        <taxon>Fungi</taxon>
        <taxon>Dikarya</taxon>
        <taxon>Ascomycota</taxon>
        <taxon>Pezizomycotina</taxon>
        <taxon>Dothideomycetes</taxon>
        <taxon>Dothideomycetes incertae sedis</taxon>
        <taxon>Acrospermales</taxon>
        <taxon>Acrospermaceae</taxon>
        <taxon>Pseudovirgaria</taxon>
    </lineage>
</organism>
<dbReference type="AlphaFoldDB" id="A0A6A6W6Y0"/>
<dbReference type="InterPro" id="IPR008278">
    <property type="entry name" value="4-PPantetheinyl_Trfase_dom"/>
</dbReference>
<dbReference type="EC" id="2.7.8.7" evidence="1"/>
<dbReference type="GO" id="GO:0005829">
    <property type="term" value="C:cytosol"/>
    <property type="evidence" value="ECO:0007669"/>
    <property type="project" value="TreeGrafter"/>
</dbReference>
<evidence type="ECO:0000256" key="2">
    <source>
        <dbReference type="ARBA" id="ARBA00022679"/>
    </source>
</evidence>
<accession>A0A6A6W6Y0</accession>
<keyword evidence="6" id="KW-1185">Reference proteome</keyword>
<dbReference type="RefSeq" id="XP_033600171.1">
    <property type="nucleotide sequence ID" value="XM_033749483.1"/>
</dbReference>
<dbReference type="EMBL" id="ML996573">
    <property type="protein sequence ID" value="KAF2757720.1"/>
    <property type="molecule type" value="Genomic_DNA"/>
</dbReference>
<name>A0A6A6W6Y0_9PEZI</name>
<sequence length="331" mass="37383">MASTGRDRVTCWLLDTRSIWPGTNIAEAASDELDLVSQAEQDDIKKKFRIQDARMSLGSALLKRLFVAKSLGIPWSKIKFSRKGDPKHGKPCYIADDGINAIEFNISHQAGLVALVGCDIQDLQLGVDIVCVNERDEYRTINSEGFEGHTEIFQDIFSSDETHDMTYKADTFQLPDGTEITPSMLGPDERCTKPHRQLSAEIQTGEKKRFDSKLLIDAKLRRFYTFWCYKEAYIKLTGEALLASWLKQLEFKNVRAPRSAAHEPWGEIVKDAETWLHGKKLDDVALQIQAFEKNFMISVAAKPSGLLPKEQIPSFTTLHLENDIVDFAQNA</sequence>
<evidence type="ECO:0000256" key="1">
    <source>
        <dbReference type="ARBA" id="ARBA00013172"/>
    </source>
</evidence>
<reference evidence="5" key="1">
    <citation type="journal article" date="2020" name="Stud. Mycol.">
        <title>101 Dothideomycetes genomes: a test case for predicting lifestyles and emergence of pathogens.</title>
        <authorList>
            <person name="Haridas S."/>
            <person name="Albert R."/>
            <person name="Binder M."/>
            <person name="Bloem J."/>
            <person name="Labutti K."/>
            <person name="Salamov A."/>
            <person name="Andreopoulos B."/>
            <person name="Baker S."/>
            <person name="Barry K."/>
            <person name="Bills G."/>
            <person name="Bluhm B."/>
            <person name="Cannon C."/>
            <person name="Castanera R."/>
            <person name="Culley D."/>
            <person name="Daum C."/>
            <person name="Ezra D."/>
            <person name="Gonzalez J."/>
            <person name="Henrissat B."/>
            <person name="Kuo A."/>
            <person name="Liang C."/>
            <person name="Lipzen A."/>
            <person name="Lutzoni F."/>
            <person name="Magnuson J."/>
            <person name="Mondo S."/>
            <person name="Nolan M."/>
            <person name="Ohm R."/>
            <person name="Pangilinan J."/>
            <person name="Park H.-J."/>
            <person name="Ramirez L."/>
            <person name="Alfaro M."/>
            <person name="Sun H."/>
            <person name="Tritt A."/>
            <person name="Yoshinaga Y."/>
            <person name="Zwiers L.-H."/>
            <person name="Turgeon B."/>
            <person name="Goodwin S."/>
            <person name="Spatafora J."/>
            <person name="Crous P."/>
            <person name="Grigoriev I."/>
        </authorList>
    </citation>
    <scope>NUCLEOTIDE SEQUENCE</scope>
    <source>
        <strain evidence="5">CBS 121739</strain>
    </source>
</reference>